<dbReference type="NCBIfam" id="TIGR01496">
    <property type="entry name" value="DHPS"/>
    <property type="match status" value="1"/>
</dbReference>
<dbReference type="CDD" id="cd00739">
    <property type="entry name" value="DHPS"/>
    <property type="match status" value="1"/>
</dbReference>
<keyword evidence="5 9" id="KW-0808">Transferase</keyword>
<dbReference type="PROSITE" id="PS00792">
    <property type="entry name" value="DHPS_1"/>
    <property type="match status" value="1"/>
</dbReference>
<dbReference type="InterPro" id="IPR000489">
    <property type="entry name" value="Pterin-binding_dom"/>
</dbReference>
<comment type="catalytic activity">
    <reaction evidence="1">
        <text>(7,8-dihydropterin-6-yl)methyl diphosphate + 4-aminobenzoate = 7,8-dihydropteroate + diphosphate</text>
        <dbReference type="Rhea" id="RHEA:19949"/>
        <dbReference type="ChEBI" id="CHEBI:17836"/>
        <dbReference type="ChEBI" id="CHEBI:17839"/>
        <dbReference type="ChEBI" id="CHEBI:33019"/>
        <dbReference type="ChEBI" id="CHEBI:72950"/>
        <dbReference type="EC" id="2.5.1.15"/>
    </reaction>
</comment>
<gene>
    <name evidence="11" type="primary">folP</name>
    <name evidence="11" type="ORF">PQO03_04720</name>
</gene>
<comment type="function">
    <text evidence="9">Catalyzes the condensation of para-aminobenzoate (pABA) with 6-hydroxymethyl-7,8-dihydropterin diphosphate (DHPt-PP) to form 7,8-dihydropteroate (H2Pte), the immediate precursor of folate derivatives.</text>
</comment>
<dbReference type="RefSeq" id="WP_274151809.1">
    <property type="nucleotide sequence ID" value="NZ_CP117811.1"/>
</dbReference>
<evidence type="ECO:0000256" key="5">
    <source>
        <dbReference type="ARBA" id="ARBA00022679"/>
    </source>
</evidence>
<evidence type="ECO:0000256" key="8">
    <source>
        <dbReference type="ARBA" id="ARBA00022909"/>
    </source>
</evidence>
<organism evidence="11 12">
    <name type="scientific">Lentisphaera profundi</name>
    <dbReference type="NCBI Taxonomy" id="1658616"/>
    <lineage>
        <taxon>Bacteria</taxon>
        <taxon>Pseudomonadati</taxon>
        <taxon>Lentisphaerota</taxon>
        <taxon>Lentisphaeria</taxon>
        <taxon>Lentisphaerales</taxon>
        <taxon>Lentisphaeraceae</taxon>
        <taxon>Lentisphaera</taxon>
    </lineage>
</organism>
<dbReference type="Pfam" id="PF00809">
    <property type="entry name" value="Pterin_bind"/>
    <property type="match status" value="1"/>
</dbReference>
<evidence type="ECO:0000256" key="6">
    <source>
        <dbReference type="ARBA" id="ARBA00022723"/>
    </source>
</evidence>
<dbReference type="Proteomes" id="UP001214250">
    <property type="component" value="Chromosome 1"/>
</dbReference>
<comment type="cofactor">
    <cofactor evidence="2 9">
        <name>Mg(2+)</name>
        <dbReference type="ChEBI" id="CHEBI:18420"/>
    </cofactor>
</comment>
<dbReference type="InterPro" id="IPR045031">
    <property type="entry name" value="DHP_synth-like"/>
</dbReference>
<dbReference type="PANTHER" id="PTHR20941:SF1">
    <property type="entry name" value="FOLIC ACID SYNTHESIS PROTEIN FOL1"/>
    <property type="match status" value="1"/>
</dbReference>
<dbReference type="EC" id="2.5.1.15" evidence="4 9"/>
<evidence type="ECO:0000259" key="10">
    <source>
        <dbReference type="PROSITE" id="PS50972"/>
    </source>
</evidence>
<evidence type="ECO:0000256" key="1">
    <source>
        <dbReference type="ARBA" id="ARBA00000012"/>
    </source>
</evidence>
<keyword evidence="7 9" id="KW-0460">Magnesium</keyword>
<sequence length="281" mass="31050">MKRKTFTWHCRNKKLLLGERTLIMGILNSTPDSFSDGGQFYSLEKALEHSLKMAEDGADIIDIGGESTRPGSERVNLNEELKRTIPLIQALRAKNTVAISIDTTKAEVAKQALLAGANIINDVSGFQLDPEMANVAKALDAGCAVMHMRGTPDNMQNLCKYKDLIDDVKDELNQSMTQLLDLGLNKNQLVLDPGIGFSKTAEQNIEIMKRLSDFHSLGYPMLLGTSRKSFIGHILDETDAQERVWGTAASLCVGIQHGAHIMRVHDVKQMAQVCKVYDFCS</sequence>
<keyword evidence="12" id="KW-1185">Reference proteome</keyword>
<name>A0ABY7VX31_9BACT</name>
<dbReference type="InterPro" id="IPR006390">
    <property type="entry name" value="DHP_synth_dom"/>
</dbReference>
<dbReference type="InterPro" id="IPR011005">
    <property type="entry name" value="Dihydropteroate_synth-like_sf"/>
</dbReference>
<accession>A0ABY7VX31</accession>
<feature type="domain" description="Pterin-binding" evidence="10">
    <location>
        <begin position="21"/>
        <end position="275"/>
    </location>
</feature>
<dbReference type="EMBL" id="CP117811">
    <property type="protein sequence ID" value="WDE97437.1"/>
    <property type="molecule type" value="Genomic_DNA"/>
</dbReference>
<evidence type="ECO:0000256" key="2">
    <source>
        <dbReference type="ARBA" id="ARBA00001946"/>
    </source>
</evidence>
<dbReference type="Gene3D" id="3.20.20.20">
    <property type="entry name" value="Dihydropteroate synthase-like"/>
    <property type="match status" value="1"/>
</dbReference>
<keyword evidence="6 9" id="KW-0479">Metal-binding</keyword>
<keyword evidence="8 9" id="KW-0289">Folate biosynthesis</keyword>
<comment type="pathway">
    <text evidence="3 9">Cofactor biosynthesis; tetrahydrofolate biosynthesis; 7,8-dihydrofolate from 2-amino-4-hydroxy-6-hydroxymethyl-7,8-dihydropteridine diphosphate and 4-aminobenzoate: step 1/2.</text>
</comment>
<reference evidence="11 12" key="1">
    <citation type="submission" date="2023-02" db="EMBL/GenBank/DDBJ databases">
        <title>Genome sequence of Lentisphaera profundi SAORIC-696.</title>
        <authorList>
            <person name="Kim e."/>
            <person name="Cho J.-C."/>
            <person name="Choi A."/>
            <person name="Kang I."/>
        </authorList>
    </citation>
    <scope>NUCLEOTIDE SEQUENCE [LARGE SCALE GENOMIC DNA]</scope>
    <source>
        <strain evidence="11 12">SAORIC-696</strain>
    </source>
</reference>
<evidence type="ECO:0000256" key="9">
    <source>
        <dbReference type="RuleBase" id="RU361205"/>
    </source>
</evidence>
<dbReference type="GO" id="GO:0004156">
    <property type="term" value="F:dihydropteroate synthase activity"/>
    <property type="evidence" value="ECO:0007669"/>
    <property type="project" value="UniProtKB-EC"/>
</dbReference>
<dbReference type="PROSITE" id="PS50972">
    <property type="entry name" value="PTERIN_BINDING"/>
    <property type="match status" value="1"/>
</dbReference>
<evidence type="ECO:0000256" key="4">
    <source>
        <dbReference type="ARBA" id="ARBA00012458"/>
    </source>
</evidence>
<comment type="similarity">
    <text evidence="9">Belongs to the DHPS family.</text>
</comment>
<dbReference type="SUPFAM" id="SSF51717">
    <property type="entry name" value="Dihydropteroate synthetase-like"/>
    <property type="match status" value="1"/>
</dbReference>
<dbReference type="PROSITE" id="PS00793">
    <property type="entry name" value="DHPS_2"/>
    <property type="match status" value="1"/>
</dbReference>
<evidence type="ECO:0000313" key="12">
    <source>
        <dbReference type="Proteomes" id="UP001214250"/>
    </source>
</evidence>
<evidence type="ECO:0000256" key="7">
    <source>
        <dbReference type="ARBA" id="ARBA00022842"/>
    </source>
</evidence>
<protein>
    <recommendedName>
        <fullName evidence="4 9">Dihydropteroate synthase</fullName>
        <shortName evidence="9">DHPS</shortName>
        <ecNumber evidence="4 9">2.5.1.15</ecNumber>
    </recommendedName>
    <alternativeName>
        <fullName evidence="9">Dihydropteroate pyrophosphorylase</fullName>
    </alternativeName>
</protein>
<dbReference type="PANTHER" id="PTHR20941">
    <property type="entry name" value="FOLATE SYNTHESIS PROTEINS"/>
    <property type="match status" value="1"/>
</dbReference>
<proteinExistence type="inferred from homology"/>
<evidence type="ECO:0000313" key="11">
    <source>
        <dbReference type="EMBL" id="WDE97437.1"/>
    </source>
</evidence>
<evidence type="ECO:0000256" key="3">
    <source>
        <dbReference type="ARBA" id="ARBA00004763"/>
    </source>
</evidence>